<feature type="region of interest" description="Disordered" evidence="2">
    <location>
        <begin position="695"/>
        <end position="927"/>
    </location>
</feature>
<dbReference type="Proteomes" id="UP001324115">
    <property type="component" value="Unassembled WGS sequence"/>
</dbReference>
<feature type="compositionally biased region" description="Polar residues" evidence="2">
    <location>
        <begin position="907"/>
        <end position="927"/>
    </location>
</feature>
<feature type="compositionally biased region" description="Polar residues" evidence="2">
    <location>
        <begin position="791"/>
        <end position="821"/>
    </location>
</feature>
<keyword evidence="3" id="KW-0812">Transmembrane</keyword>
<sequence length="1828" mass="199870">MTLAAASTNSLLLFSKRHFQVREFRVFRRRRLKQTTRSSLLRCSQFEFEGLFQSLVSQFPSVNSLEFIAPALGFASGFALHRHSSKDRPRIRGDSDVGEWILFTSPTPFDRFVFLRCPSVSFAGGEDANERLVKEDRHFVRLNKGRIVVSNEIESCSLELEFQRVCVSTEDGGVVSLDWPANLDLEKELGLDTTLLLIPGSPQGSLDKNVRSFVAESLNRGCFPVVMNPRGCAGSPLTTARLFTAADSDDISTAIQFINKARPWTTLMAVGWEYGANMLTKYLAEAGENTPLTAATCIDNPFDLEEATRSSPYHMAIDQKLTGGLIDILRSNKELFQGKAKGFDVEKALLAKSVRDFEKAISMVSYGFEVLEDFYSESSTRDVVGNVKIPVLFIQNDDGTVPLFSIPRGLIAENPFTSLLLCSCMPSTVVASGTSVISWCQQLTIEWLTAVELGLLKGRHPLLKDVDVTINPSKGLALVESRSSDKNDEVDKLSDLTQPNALNGYSVDPIKGMLEDSDTVASSCLSSRRDSQEILEAEDAGLQEMENGALQQISSVDSELIKEEEVSSVDGERGQGLQTAQAVMNMLDITMPGTLTEERKQKVLTAVDQGETLAKALQDAVPEDVREKLTTAVTGILHTQGTNLNFNGLLDIARIPDVSTGLKAKIQEKVGISGGEGLNTDHLSSDQIKRADELTDSLNDTQPGIDKPTGDLESDPSQSTRGDGVDISSSVKDTSESGNNDEYDESSKEKSATYLDNGEIGSETDVKPTINEKKDQDSGIAQIEEKEENNNLETGDSSTDQGKVASSSITEEVTPGTSATYLDNGEIGSETDVKPTINEKKDQDGGIAQIEEKEENKNLETGDSSTDQGKEASSSITEEVTPGTSSDADADAMGNEGNDNLKRDNKSMQPVQDQTNSIMSDPSPSTFSVSQAFDTLTGMDDSTQVAVNSVFGVLENMIAQLEEGSNDENGDKDRNDIKEKKTDSGSDQHSIIDDHKLDEEEENENIQSIRSDNLDAPFVYNHHENSIHSQHDTRTGRVEEETTQNLNSSNGKSMDRSQGSKTNICVAQYKNEKKDQLVGSKLLADNPDKIRRVNSIPLHITANPYGTSLYTEYLRKYLLSKKHTKSLDVDATTSLLLDYFPEEGQWKLLEQPGNIGISTGDIATHYGVESQVEACSRAKEKDTNNFIEPSYVIFDTEKQPEPVAEYETMDHMNGKVEISDGRLEELMHFVRNIVINSLKVEVGRRLSAADMKEIILARELELVANAVSLAVGHDKEHIQLVDGKHSIQYTSEKLGTLQGELIIRAISSTVKDTSYLRKVLPIGVIIGSSLAALRKSFNVATVHDNSKREVLITHVQAKKSGEITHGKVSVVETDRMPYNKSGHSTNLDTSVTREGGKVKNSSNNTVMVGAVTAALGASALLVKQQDFYKGNENSGTLSKSSNVKGNHQREPDKLEEAVSENEQNNIVTSFAEKAMSVAGPVVPMKEDGGVDQERLVALLADLGQKGGLLRLFGKLALLWGGIRGAVSLTNRLILFLRLAERPLFQRILGFVGMVFVLWSPVVIPLLPTLMQSWMTNTPSRIAELVCVIGLYTATTILVMLWGRRVRGYEDALQQYGLDLTSSQKIQNFLKGLIGGVVLVLSIHSVNVLIGCVSLSWPPTPSRLDAMTCFKVYGRMLMLAGQGIVTATGVAFVEELVFRSWLPKEIEVDLGYHQGIIISGLAFALFQRSPQVIPGLWLLSLGLAGAYQRGEGSLSIPIGLRAGIMASSFVLQKGGFLTYKSNFPLWVTGAHPFQPFSGVVGFAFALVMATVLYPTQPPQNKKLQRTIRE</sequence>
<dbReference type="GO" id="GO:0034338">
    <property type="term" value="F:short-chain carboxylesterase activity"/>
    <property type="evidence" value="ECO:0007669"/>
    <property type="project" value="TreeGrafter"/>
</dbReference>
<evidence type="ECO:0000313" key="7">
    <source>
        <dbReference type="Proteomes" id="UP001324115"/>
    </source>
</evidence>
<name>A0AAN7ID95_QUERU</name>
<feature type="region of interest" description="Disordered" evidence="2">
    <location>
        <begin position="1376"/>
        <end position="1400"/>
    </location>
</feature>
<dbReference type="SUPFAM" id="SSF53474">
    <property type="entry name" value="alpha/beta-Hydrolases"/>
    <property type="match status" value="1"/>
</dbReference>
<comment type="similarity">
    <text evidence="1">Belongs to the AB hydrolase superfamily. AB hydrolase 4 family.</text>
</comment>
<feature type="region of interest" description="Disordered" evidence="2">
    <location>
        <begin position="961"/>
        <end position="1006"/>
    </location>
</feature>
<dbReference type="Pfam" id="PF24930">
    <property type="entry name" value="DUF7750"/>
    <property type="match status" value="1"/>
</dbReference>
<dbReference type="InterPro" id="IPR003675">
    <property type="entry name" value="Rce1/LyrA-like_dom"/>
</dbReference>
<keyword evidence="3" id="KW-1133">Transmembrane helix</keyword>
<feature type="transmembrane region" description="Helical" evidence="3">
    <location>
        <begin position="1581"/>
        <end position="1602"/>
    </location>
</feature>
<evidence type="ECO:0000256" key="2">
    <source>
        <dbReference type="SAM" id="MobiDB-lite"/>
    </source>
</evidence>
<dbReference type="InterPro" id="IPR029058">
    <property type="entry name" value="AB_hydrolase_fold"/>
</dbReference>
<keyword evidence="3" id="KW-0472">Membrane</keyword>
<evidence type="ECO:0000259" key="4">
    <source>
        <dbReference type="Pfam" id="PF02517"/>
    </source>
</evidence>
<feature type="transmembrane region" description="Helical" evidence="3">
    <location>
        <begin position="1795"/>
        <end position="1814"/>
    </location>
</feature>
<feature type="domain" description="DUF7750" evidence="5">
    <location>
        <begin position="574"/>
        <end position="638"/>
    </location>
</feature>
<feature type="compositionally biased region" description="Basic and acidic residues" evidence="2">
    <location>
        <begin position="1447"/>
        <end position="1456"/>
    </location>
</feature>
<feature type="transmembrane region" description="Helical" evidence="3">
    <location>
        <begin position="1676"/>
        <end position="1697"/>
    </location>
</feature>
<dbReference type="PANTHER" id="PTHR10794:SF92">
    <property type="entry name" value="EMBRYOGENESIS-ASSOCIATED PROTEIN EMB8"/>
    <property type="match status" value="1"/>
</dbReference>
<protein>
    <recommendedName>
        <fullName evidence="8">Embryogenesis-associated protein EMB8</fullName>
    </recommendedName>
</protein>
<evidence type="ECO:0008006" key="8">
    <source>
        <dbReference type="Google" id="ProtNLM"/>
    </source>
</evidence>
<dbReference type="InterPro" id="IPR056652">
    <property type="entry name" value="DUF7750"/>
</dbReference>
<dbReference type="InterPro" id="IPR050960">
    <property type="entry name" value="AB_hydrolase_4_sf"/>
</dbReference>
<gene>
    <name evidence="6" type="ORF">RGQ29_006896</name>
</gene>
<comment type="caution">
    <text evidence="6">The sequence shown here is derived from an EMBL/GenBank/DDBJ whole genome shotgun (WGS) entry which is preliminary data.</text>
</comment>
<dbReference type="GO" id="GO:0047372">
    <property type="term" value="F:monoacylglycerol lipase activity"/>
    <property type="evidence" value="ECO:0007669"/>
    <property type="project" value="TreeGrafter"/>
</dbReference>
<evidence type="ECO:0000313" key="6">
    <source>
        <dbReference type="EMBL" id="KAK4565025.1"/>
    </source>
</evidence>
<feature type="compositionally biased region" description="Basic and acidic residues" evidence="2">
    <location>
        <begin position="1026"/>
        <end position="1040"/>
    </location>
</feature>
<dbReference type="PANTHER" id="PTHR10794">
    <property type="entry name" value="ABHYDROLASE DOMAIN-CONTAINING PROTEIN"/>
    <property type="match status" value="1"/>
</dbReference>
<evidence type="ECO:0000259" key="5">
    <source>
        <dbReference type="Pfam" id="PF24930"/>
    </source>
</evidence>
<evidence type="ECO:0000256" key="1">
    <source>
        <dbReference type="ARBA" id="ARBA00010884"/>
    </source>
</evidence>
<proteinExistence type="inferred from homology"/>
<feature type="domain" description="CAAX prenyl protease 2/Lysostaphin resistance protein A-like" evidence="4">
    <location>
        <begin position="1681"/>
        <end position="1762"/>
    </location>
</feature>
<dbReference type="Pfam" id="PF02517">
    <property type="entry name" value="Rce1-like"/>
    <property type="match status" value="1"/>
</dbReference>
<organism evidence="6 7">
    <name type="scientific">Quercus rubra</name>
    <name type="common">Northern red oak</name>
    <name type="synonym">Quercus borealis</name>
    <dbReference type="NCBI Taxonomy" id="3512"/>
    <lineage>
        <taxon>Eukaryota</taxon>
        <taxon>Viridiplantae</taxon>
        <taxon>Streptophyta</taxon>
        <taxon>Embryophyta</taxon>
        <taxon>Tracheophyta</taxon>
        <taxon>Spermatophyta</taxon>
        <taxon>Magnoliopsida</taxon>
        <taxon>eudicotyledons</taxon>
        <taxon>Gunneridae</taxon>
        <taxon>Pentapetalae</taxon>
        <taxon>rosids</taxon>
        <taxon>fabids</taxon>
        <taxon>Fagales</taxon>
        <taxon>Fagaceae</taxon>
        <taxon>Quercus</taxon>
    </lineage>
</organism>
<feature type="compositionally biased region" description="Basic and acidic residues" evidence="2">
    <location>
        <begin position="764"/>
        <end position="777"/>
    </location>
</feature>
<feature type="compositionally biased region" description="Basic and acidic residues" evidence="2">
    <location>
        <begin position="831"/>
        <end position="860"/>
    </location>
</feature>
<feature type="transmembrane region" description="Helical" evidence="3">
    <location>
        <begin position="1507"/>
        <end position="1526"/>
    </location>
</feature>
<accession>A0AAN7ID95</accession>
<feature type="compositionally biased region" description="Polar residues" evidence="2">
    <location>
        <begin position="1431"/>
        <end position="1445"/>
    </location>
</feature>
<evidence type="ECO:0000256" key="3">
    <source>
        <dbReference type="SAM" id="Phobius"/>
    </source>
</evidence>
<dbReference type="EMBL" id="JAXUIC010000011">
    <property type="protein sequence ID" value="KAK4565025.1"/>
    <property type="molecule type" value="Genomic_DNA"/>
</dbReference>
<feature type="compositionally biased region" description="Polar residues" evidence="2">
    <location>
        <begin position="1381"/>
        <end position="1392"/>
    </location>
</feature>
<feature type="compositionally biased region" description="Polar residues" evidence="2">
    <location>
        <begin position="715"/>
        <end position="738"/>
    </location>
</feature>
<feature type="compositionally biased region" description="Polar residues" evidence="2">
    <location>
        <begin position="1043"/>
        <end position="1060"/>
    </location>
</feature>
<dbReference type="GO" id="GO:0004175">
    <property type="term" value="F:endopeptidase activity"/>
    <property type="evidence" value="ECO:0007669"/>
    <property type="project" value="UniProtKB-ARBA"/>
</dbReference>
<feature type="region of interest" description="Disordered" evidence="2">
    <location>
        <begin position="1026"/>
        <end position="1060"/>
    </location>
</feature>
<feature type="region of interest" description="Disordered" evidence="2">
    <location>
        <begin position="1431"/>
        <end position="1459"/>
    </location>
</feature>
<reference evidence="6 7" key="1">
    <citation type="journal article" date="2023" name="G3 (Bethesda)">
        <title>A haplotype-resolved chromosome-scale genome for Quercus rubra L. provides insights into the genetics of adaptive traits for red oak species.</title>
        <authorList>
            <person name="Kapoor B."/>
            <person name="Jenkins J."/>
            <person name="Schmutz J."/>
            <person name="Zhebentyayeva T."/>
            <person name="Kuelheim C."/>
            <person name="Coggeshall M."/>
            <person name="Heim C."/>
            <person name="Lasky J.R."/>
            <person name="Leites L."/>
            <person name="Islam-Faridi N."/>
            <person name="Romero-Severson J."/>
            <person name="DeLeo V.L."/>
            <person name="Lucas S.M."/>
            <person name="Lazic D."/>
            <person name="Gailing O."/>
            <person name="Carlson J."/>
            <person name="Staton M."/>
        </authorList>
    </citation>
    <scope>NUCLEOTIDE SEQUENCE [LARGE SCALE GENOMIC DNA]</scope>
    <source>
        <strain evidence="6">Pseudo-F2</strain>
    </source>
</reference>
<feature type="transmembrane region" description="Helical" evidence="3">
    <location>
        <begin position="1547"/>
        <end position="1569"/>
    </location>
</feature>
<feature type="compositionally biased region" description="Polar residues" evidence="2">
    <location>
        <begin position="861"/>
        <end position="887"/>
    </location>
</feature>
<feature type="transmembrane region" description="Helical" evidence="3">
    <location>
        <begin position="1632"/>
        <end position="1656"/>
    </location>
</feature>
<feature type="transmembrane region" description="Helical" evidence="3">
    <location>
        <begin position="1709"/>
        <end position="1725"/>
    </location>
</feature>
<dbReference type="GO" id="GO:0080120">
    <property type="term" value="P:CAAX-box protein maturation"/>
    <property type="evidence" value="ECO:0007669"/>
    <property type="project" value="UniProtKB-ARBA"/>
</dbReference>
<feature type="compositionally biased region" description="Basic and acidic residues" evidence="2">
    <location>
        <begin position="969"/>
        <end position="998"/>
    </location>
</feature>
<keyword evidence="7" id="KW-1185">Reference proteome</keyword>
<dbReference type="Gene3D" id="3.40.50.1820">
    <property type="entry name" value="alpha/beta hydrolase"/>
    <property type="match status" value="1"/>
</dbReference>